<keyword evidence="9" id="KW-1185">Reference proteome</keyword>
<dbReference type="SUPFAM" id="SSF82171">
    <property type="entry name" value="DPP6 N-terminal domain-like"/>
    <property type="match status" value="1"/>
</dbReference>
<comment type="caution">
    <text evidence="8">The sequence shown here is derived from an EMBL/GenBank/DDBJ whole genome shotgun (WGS) entry which is preliminary data.</text>
</comment>
<comment type="similarity">
    <text evidence="1">Belongs to the peptidase S9C family.</text>
</comment>
<dbReference type="GO" id="GO:0006508">
    <property type="term" value="P:proteolysis"/>
    <property type="evidence" value="ECO:0007669"/>
    <property type="project" value="UniProtKB-KW"/>
</dbReference>
<reference evidence="8" key="1">
    <citation type="submission" date="2019-10" db="EMBL/GenBank/DDBJ databases">
        <title>Draft genome sequence of Panacibacter sp. KCS-6.</title>
        <authorList>
            <person name="Yim K.J."/>
        </authorList>
    </citation>
    <scope>NUCLEOTIDE SEQUENCE</scope>
    <source>
        <strain evidence="8">KCS-6</strain>
    </source>
</reference>
<feature type="domain" description="Peptidase S9 prolyl oligopeptidase catalytic" evidence="7">
    <location>
        <begin position="471"/>
        <end position="678"/>
    </location>
</feature>
<organism evidence="8 9">
    <name type="scientific">Limnovirga soli</name>
    <dbReference type="NCBI Taxonomy" id="2656915"/>
    <lineage>
        <taxon>Bacteria</taxon>
        <taxon>Pseudomonadati</taxon>
        <taxon>Bacteroidota</taxon>
        <taxon>Chitinophagia</taxon>
        <taxon>Chitinophagales</taxon>
        <taxon>Chitinophagaceae</taxon>
        <taxon>Limnovirga</taxon>
    </lineage>
</organism>
<dbReference type="Pfam" id="PF07676">
    <property type="entry name" value="PD40"/>
    <property type="match status" value="2"/>
</dbReference>
<evidence type="ECO:0000313" key="8">
    <source>
        <dbReference type="EMBL" id="NNV53982.1"/>
    </source>
</evidence>
<proteinExistence type="inferred from homology"/>
<name>A0A8J8FAH5_9BACT</name>
<dbReference type="GO" id="GO:0004252">
    <property type="term" value="F:serine-type endopeptidase activity"/>
    <property type="evidence" value="ECO:0007669"/>
    <property type="project" value="TreeGrafter"/>
</dbReference>
<evidence type="ECO:0000256" key="4">
    <source>
        <dbReference type="ARBA" id="ARBA00022801"/>
    </source>
</evidence>
<evidence type="ECO:0000259" key="7">
    <source>
        <dbReference type="Pfam" id="PF00326"/>
    </source>
</evidence>
<feature type="signal peptide" evidence="6">
    <location>
        <begin position="1"/>
        <end position="20"/>
    </location>
</feature>
<gene>
    <name evidence="8" type="ORF">GD597_00835</name>
</gene>
<dbReference type="Pfam" id="PF00326">
    <property type="entry name" value="Peptidase_S9"/>
    <property type="match status" value="1"/>
</dbReference>
<dbReference type="Gene3D" id="3.40.50.1820">
    <property type="entry name" value="alpha/beta hydrolase"/>
    <property type="match status" value="1"/>
</dbReference>
<dbReference type="EMBL" id="WHPF01000001">
    <property type="protein sequence ID" value="NNV53982.1"/>
    <property type="molecule type" value="Genomic_DNA"/>
</dbReference>
<evidence type="ECO:0000256" key="1">
    <source>
        <dbReference type="ARBA" id="ARBA00010040"/>
    </source>
</evidence>
<dbReference type="PANTHER" id="PTHR42776:SF13">
    <property type="entry name" value="DIPEPTIDYL-PEPTIDASE 5"/>
    <property type="match status" value="1"/>
</dbReference>
<dbReference type="Gene3D" id="2.120.10.30">
    <property type="entry name" value="TolB, C-terminal domain"/>
    <property type="match status" value="2"/>
</dbReference>
<dbReference type="PANTHER" id="PTHR42776">
    <property type="entry name" value="SERINE PEPTIDASE S9 FAMILY MEMBER"/>
    <property type="match status" value="1"/>
</dbReference>
<keyword evidence="2" id="KW-0645">Protease</keyword>
<dbReference type="SUPFAM" id="SSF53474">
    <property type="entry name" value="alpha/beta-Hydrolases"/>
    <property type="match status" value="1"/>
</dbReference>
<evidence type="ECO:0000313" key="9">
    <source>
        <dbReference type="Proteomes" id="UP000598971"/>
    </source>
</evidence>
<dbReference type="AlphaFoldDB" id="A0A8J8FAH5"/>
<evidence type="ECO:0000256" key="6">
    <source>
        <dbReference type="SAM" id="SignalP"/>
    </source>
</evidence>
<keyword evidence="5" id="KW-0720">Serine protease</keyword>
<evidence type="ECO:0000256" key="5">
    <source>
        <dbReference type="ARBA" id="ARBA00022825"/>
    </source>
</evidence>
<dbReference type="InterPro" id="IPR011042">
    <property type="entry name" value="6-blade_b-propeller_TolB-like"/>
</dbReference>
<dbReference type="RefSeq" id="WP_171605900.1">
    <property type="nucleotide sequence ID" value="NZ_WHPF01000001.1"/>
</dbReference>
<sequence>MLKQTISCILFCLSFVTVQAQTKQPITHEGLYLMKRVGAPQVSPDGKWVVFNVTEPSYTEGEQITDLWIASTDGTIAPRKITTGKNAESGYTWSPNGNTIAFTAKREGDEAAQIYLLNMKSGGEAQRFTNIYTGASSPQWSADGSKILFTSKVFPGAFSDSANKKIAEEKKKQKYKARVYTGFPIRNFDVWLDNKQTHVFVQPIDSTTAVDAFTRVSAVTKEGFSFSGVCWGPNNNSLIFAASTDANTAAYQEPTTNLYSLNLQDSNGIQLTSDGADYGAPQLSNDGKYLVCYATANNNYKVYNLNKLTRFDYPSMQNKTLLTPSLDRPVNGYTIKNNTILLSVEDQGNDKLFSMPVAGGALKSITNMRGSFSAISASADAGVIISNYENAVMPAVVVKISGGTIESLTHFNDEKLKTLDLPAVEEIWFTSSRGKKIRSLLVRPAGFDSTKKYPLFVVMHGGPAGAWKENWGYRWNQHLLAAPGYVLLLTDYTGSTGYGEKFAQDIQYDPFKGPADEINEAAADAIKRFSFIDGSRQAAGGGSYGGHLANWMEATTSHYKCLLSHAGLVNSEAQFGTSDVIWQREVMNGGAPWTQTKTWKEQNPIRYAARFKTPMMVTVGENDFRVPINNSLENWSALQRMKVPSKLLVFPDENHWILNAENSRFWYSEVHAWLKKYL</sequence>
<keyword evidence="3 6" id="KW-0732">Signal</keyword>
<dbReference type="Proteomes" id="UP000598971">
    <property type="component" value="Unassembled WGS sequence"/>
</dbReference>
<keyword evidence="4" id="KW-0378">Hydrolase</keyword>
<dbReference type="FunFam" id="3.40.50.1820:FF:000028">
    <property type="entry name" value="S9 family peptidase"/>
    <property type="match status" value="1"/>
</dbReference>
<accession>A0A8J8FAH5</accession>
<feature type="chain" id="PRO_5035180829" evidence="6">
    <location>
        <begin position="21"/>
        <end position="678"/>
    </location>
</feature>
<dbReference type="InterPro" id="IPR001375">
    <property type="entry name" value="Peptidase_S9_cat"/>
</dbReference>
<evidence type="ECO:0000256" key="3">
    <source>
        <dbReference type="ARBA" id="ARBA00022729"/>
    </source>
</evidence>
<evidence type="ECO:0000256" key="2">
    <source>
        <dbReference type="ARBA" id="ARBA00022670"/>
    </source>
</evidence>
<dbReference type="InterPro" id="IPR011659">
    <property type="entry name" value="WD40"/>
</dbReference>
<dbReference type="InterPro" id="IPR029058">
    <property type="entry name" value="AB_hydrolase_fold"/>
</dbReference>
<protein>
    <submittedName>
        <fullName evidence="8">Prolyl oligopeptidase family serine peptidase</fullName>
    </submittedName>
</protein>